<protein>
    <recommendedName>
        <fullName evidence="5">Putative nuclease HARBI1</fullName>
    </recommendedName>
    <alternativeName>
        <fullName evidence="11">Harbinger transposase-derived nuclease</fullName>
    </alternativeName>
</protein>
<keyword evidence="17" id="KW-1185">Reference proteome</keyword>
<evidence type="ECO:0000256" key="5">
    <source>
        <dbReference type="ARBA" id="ARBA00015519"/>
    </source>
</evidence>
<organism evidence="16 17">
    <name type="scientific">Entomortierella parvispora</name>
    <dbReference type="NCBI Taxonomy" id="205924"/>
    <lineage>
        <taxon>Eukaryota</taxon>
        <taxon>Fungi</taxon>
        <taxon>Fungi incertae sedis</taxon>
        <taxon>Mucoromycota</taxon>
        <taxon>Mortierellomycotina</taxon>
        <taxon>Mortierellomycetes</taxon>
        <taxon>Mortierellales</taxon>
        <taxon>Mortierellaceae</taxon>
        <taxon>Entomortierella</taxon>
    </lineage>
</organism>
<evidence type="ECO:0000256" key="3">
    <source>
        <dbReference type="ARBA" id="ARBA00004496"/>
    </source>
</evidence>
<evidence type="ECO:0000259" key="15">
    <source>
        <dbReference type="Pfam" id="PF13359"/>
    </source>
</evidence>
<dbReference type="GO" id="GO:0046872">
    <property type="term" value="F:metal ion binding"/>
    <property type="evidence" value="ECO:0007669"/>
    <property type="project" value="UniProtKB-KW"/>
</dbReference>
<evidence type="ECO:0000313" key="17">
    <source>
        <dbReference type="Proteomes" id="UP000827284"/>
    </source>
</evidence>
<dbReference type="OrthoDB" id="2445244at2759"/>
<feature type="chain" id="PRO_5040313337" description="Putative nuclease HARBI1" evidence="14">
    <location>
        <begin position="27"/>
        <end position="776"/>
    </location>
</feature>
<feature type="domain" description="DDE Tnp4" evidence="15">
    <location>
        <begin position="555"/>
        <end position="711"/>
    </location>
</feature>
<evidence type="ECO:0000256" key="7">
    <source>
        <dbReference type="ARBA" id="ARBA00022722"/>
    </source>
</evidence>
<dbReference type="GO" id="GO:0004518">
    <property type="term" value="F:nuclease activity"/>
    <property type="evidence" value="ECO:0007669"/>
    <property type="project" value="UniProtKB-KW"/>
</dbReference>
<dbReference type="PRINTS" id="PR02086">
    <property type="entry name" value="PUTNUCHARBI1"/>
</dbReference>
<evidence type="ECO:0000256" key="10">
    <source>
        <dbReference type="ARBA" id="ARBA00023242"/>
    </source>
</evidence>
<feature type="region of interest" description="Disordered" evidence="13">
    <location>
        <begin position="750"/>
        <end position="776"/>
    </location>
</feature>
<evidence type="ECO:0000313" key="16">
    <source>
        <dbReference type="EMBL" id="GJJ72085.1"/>
    </source>
</evidence>
<comment type="similarity">
    <text evidence="4">Belongs to the HARBI1 family.</text>
</comment>
<evidence type="ECO:0000256" key="12">
    <source>
        <dbReference type="ARBA" id="ARBA00045850"/>
    </source>
</evidence>
<evidence type="ECO:0000256" key="6">
    <source>
        <dbReference type="ARBA" id="ARBA00022490"/>
    </source>
</evidence>
<keyword evidence="7" id="KW-0540">Nuclease</keyword>
<evidence type="ECO:0000256" key="11">
    <source>
        <dbReference type="ARBA" id="ARBA00030126"/>
    </source>
</evidence>
<comment type="cofactor">
    <cofactor evidence="1">
        <name>a divalent metal cation</name>
        <dbReference type="ChEBI" id="CHEBI:60240"/>
    </cofactor>
</comment>
<accession>A0A9P3LVU0</accession>
<name>A0A9P3LVU0_9FUNG</name>
<keyword evidence="6" id="KW-0963">Cytoplasm</keyword>
<dbReference type="InterPro" id="IPR026103">
    <property type="entry name" value="HARBI1_animal"/>
</dbReference>
<evidence type="ECO:0000256" key="9">
    <source>
        <dbReference type="ARBA" id="ARBA00022801"/>
    </source>
</evidence>
<evidence type="ECO:0000256" key="14">
    <source>
        <dbReference type="SAM" id="SignalP"/>
    </source>
</evidence>
<dbReference type="GO" id="GO:0005737">
    <property type="term" value="C:cytoplasm"/>
    <property type="evidence" value="ECO:0007669"/>
    <property type="project" value="UniProtKB-SubCell"/>
</dbReference>
<comment type="subcellular location">
    <subcellularLocation>
        <location evidence="3">Cytoplasm</location>
    </subcellularLocation>
    <subcellularLocation>
        <location evidence="2">Nucleus</location>
    </subcellularLocation>
</comment>
<feature type="signal peptide" evidence="14">
    <location>
        <begin position="1"/>
        <end position="26"/>
    </location>
</feature>
<sequence length="776" mass="84786">MQLRFKPAFKWVNLTLAALLFTAVSAAPITNADINPLDCVKVDIPSAKASGDQRFVLSGEDANIKIDMSGCDSSMVNRDDPVKVTLVDVQHGDPINIDVSTKDHKDYTWKILQHTIPCTTKEHYIKVESVTKKDGYVAIGRSDPFTISCLASPEASASTLTATLQTRGDDLPLIAIDSIPPSTAIDPAQPEAPEIDANTPEKEVATPGPVSATFSPAPPTASPEDVDPSIAAPPLSEAPVFPSDAVPSTPVEDPLTALPAPIDITPIPQSVPETPAIAPEDLTAINDALSSAPAAADVGGAFSTPGGLSTAAVTPDTVEGDPEALAKEQERQNKSISKTFFKYAGIGSAALSLVGTALGGIVGGAVGAVTGLVTLLDKTHPDYDSFSLQKEPYVLPWTIFTCRDVFATLYAIRFIQPRAPGPIAIEQKEKILSRFGPKQFWSVVRVYPGQFEHIVSLIENNDVFESPDPLYPQAPVRTQLAVALFRLSSKGISAEDIALALGETEGTIHEYTNHCIQAICELEEQFITWPDDERKEEIVKWFRSERGFPEVIGIVDATAFSFESAPAYDTAAWKTKKHGHAMGCTVVCDHTGRFTFASTGYKGSVGDWKAYCNTRLYTHKRDYFAEEEFLLADIEYDITPTVISPYEESKATDDELQFNALHEEARDMMVYALGWLRLKWSSLQGLPMEINKSYDTDRALDWIMTCLILHNICLEHPDGLETGDVYRCWQQKFENVSPYDFEYHIKNIGLRNEDDDNHPSDDSDDGEDGEDHLVEG</sequence>
<evidence type="ECO:0000256" key="2">
    <source>
        <dbReference type="ARBA" id="ARBA00004123"/>
    </source>
</evidence>
<keyword evidence="14" id="KW-0732">Signal</keyword>
<dbReference type="EMBL" id="BQFW01000006">
    <property type="protein sequence ID" value="GJJ72085.1"/>
    <property type="molecule type" value="Genomic_DNA"/>
</dbReference>
<keyword evidence="10" id="KW-0539">Nucleus</keyword>
<keyword evidence="9" id="KW-0378">Hydrolase</keyword>
<evidence type="ECO:0000256" key="13">
    <source>
        <dbReference type="SAM" id="MobiDB-lite"/>
    </source>
</evidence>
<gene>
    <name evidence="16" type="ORF">EMPS_04442</name>
</gene>
<feature type="region of interest" description="Disordered" evidence="13">
    <location>
        <begin position="182"/>
        <end position="230"/>
    </location>
</feature>
<proteinExistence type="inferred from homology"/>
<comment type="function">
    <text evidence="12">Transposase-derived protein that may have nuclease activity. Does not have transposase activity.</text>
</comment>
<dbReference type="GO" id="GO:0005634">
    <property type="term" value="C:nucleus"/>
    <property type="evidence" value="ECO:0007669"/>
    <property type="project" value="UniProtKB-SubCell"/>
</dbReference>
<comment type="caution">
    <text evidence="16">The sequence shown here is derived from an EMBL/GenBank/DDBJ whole genome shotgun (WGS) entry which is preliminary data.</text>
</comment>
<reference evidence="16" key="2">
    <citation type="journal article" date="2022" name="Microbiol. Resour. Announc.">
        <title>Whole-Genome Sequence of Entomortierella parvispora E1425, a Mucoromycotan Fungus Associated with Burkholderiaceae-Related Endosymbiotic Bacteria.</title>
        <authorList>
            <person name="Herlambang A."/>
            <person name="Guo Y."/>
            <person name="Takashima Y."/>
            <person name="Narisawa K."/>
            <person name="Ohta H."/>
            <person name="Nishizawa T."/>
        </authorList>
    </citation>
    <scope>NUCLEOTIDE SEQUENCE</scope>
    <source>
        <strain evidence="16">E1425</strain>
    </source>
</reference>
<keyword evidence="8" id="KW-0479">Metal-binding</keyword>
<reference evidence="16" key="1">
    <citation type="submission" date="2021-11" db="EMBL/GenBank/DDBJ databases">
        <authorList>
            <person name="Herlambang A."/>
            <person name="Guo Y."/>
            <person name="Takashima Y."/>
            <person name="Nishizawa T."/>
        </authorList>
    </citation>
    <scope>NUCLEOTIDE SEQUENCE</scope>
    <source>
        <strain evidence="16">E1425</strain>
    </source>
</reference>
<dbReference type="Pfam" id="PF13359">
    <property type="entry name" value="DDE_Tnp_4"/>
    <property type="match status" value="1"/>
</dbReference>
<dbReference type="PANTHER" id="PTHR22930:SF85">
    <property type="entry name" value="GH03217P-RELATED"/>
    <property type="match status" value="1"/>
</dbReference>
<evidence type="ECO:0000256" key="4">
    <source>
        <dbReference type="ARBA" id="ARBA00006958"/>
    </source>
</evidence>
<evidence type="ECO:0000256" key="1">
    <source>
        <dbReference type="ARBA" id="ARBA00001968"/>
    </source>
</evidence>
<dbReference type="InterPro" id="IPR027806">
    <property type="entry name" value="HARBI1_dom"/>
</dbReference>
<dbReference type="AlphaFoldDB" id="A0A9P3LVU0"/>
<dbReference type="PANTHER" id="PTHR22930">
    <property type="match status" value="1"/>
</dbReference>
<dbReference type="InterPro" id="IPR045249">
    <property type="entry name" value="HARBI1-like"/>
</dbReference>
<evidence type="ECO:0000256" key="8">
    <source>
        <dbReference type="ARBA" id="ARBA00022723"/>
    </source>
</evidence>
<dbReference type="GO" id="GO:0016787">
    <property type="term" value="F:hydrolase activity"/>
    <property type="evidence" value="ECO:0007669"/>
    <property type="project" value="UniProtKB-KW"/>
</dbReference>
<dbReference type="Proteomes" id="UP000827284">
    <property type="component" value="Unassembled WGS sequence"/>
</dbReference>